<name>A0ABN1J4B1_9CLOT</name>
<proteinExistence type="predicted"/>
<gene>
    <name evidence="2" type="ORF">GCM10008905_26430</name>
</gene>
<dbReference type="EMBL" id="BAAACF010000003">
    <property type="protein sequence ID" value="GAA0728061.1"/>
    <property type="molecule type" value="Genomic_DNA"/>
</dbReference>
<evidence type="ECO:0000313" key="3">
    <source>
        <dbReference type="Proteomes" id="UP001500339"/>
    </source>
</evidence>
<accession>A0ABN1J4B1</accession>
<sequence>MQYINEVNINEAVIHILDNNAEEPILNEYKLNLSEEIYTFLLKHIEKCLKDEDLKYALFNEERNIVKEISRDYLSGQMDMIEASKEIGRQLFVLMKSNVNIPSGDLIVVSLSTEIGPLLGILKMDYIKNYTHSVNFVENKVDIDIVPELTGLPSSSQRIQKCAFIKLLSEEEDFHLYVIDKQKKKDEEEYGANYFINKFLGCTIIDNKRDLTKKFFTATEKWTRNNIKENAEEAEKIRSSVRKTLKEEENIDLHKVSEEIFGDNKEVIANYMDYVYSEGVKEKIEVDKDWVEKKYKRTRLKIDKEIDLYINEEAYNDVNKFQVQRNGDGTINIVIKNIINYIEK</sequence>
<keyword evidence="1" id="KW-0175">Coiled coil</keyword>
<keyword evidence="3" id="KW-1185">Reference proteome</keyword>
<evidence type="ECO:0000256" key="1">
    <source>
        <dbReference type="SAM" id="Coils"/>
    </source>
</evidence>
<protein>
    <submittedName>
        <fullName evidence="2">Nucleoid-associated protein</fullName>
    </submittedName>
</protein>
<dbReference type="RefSeq" id="WP_343770382.1">
    <property type="nucleotide sequence ID" value="NZ_BAAACF010000003.1"/>
</dbReference>
<organism evidence="2 3">
    <name type="scientific">Clostridium malenominatum</name>
    <dbReference type="NCBI Taxonomy" id="1539"/>
    <lineage>
        <taxon>Bacteria</taxon>
        <taxon>Bacillati</taxon>
        <taxon>Bacillota</taxon>
        <taxon>Clostridia</taxon>
        <taxon>Eubacteriales</taxon>
        <taxon>Clostridiaceae</taxon>
        <taxon>Clostridium</taxon>
    </lineage>
</organism>
<reference evidence="2 3" key="1">
    <citation type="journal article" date="2019" name="Int. J. Syst. Evol. Microbiol.">
        <title>The Global Catalogue of Microorganisms (GCM) 10K type strain sequencing project: providing services to taxonomists for standard genome sequencing and annotation.</title>
        <authorList>
            <consortium name="The Broad Institute Genomics Platform"/>
            <consortium name="The Broad Institute Genome Sequencing Center for Infectious Disease"/>
            <person name="Wu L."/>
            <person name="Ma J."/>
        </authorList>
    </citation>
    <scope>NUCLEOTIDE SEQUENCE [LARGE SCALE GENOMIC DNA]</scope>
    <source>
        <strain evidence="2 3">JCM 1405</strain>
    </source>
</reference>
<evidence type="ECO:0000313" key="2">
    <source>
        <dbReference type="EMBL" id="GAA0728061.1"/>
    </source>
</evidence>
<dbReference type="Pfam" id="PF04245">
    <property type="entry name" value="NA37"/>
    <property type="match status" value="1"/>
</dbReference>
<dbReference type="Proteomes" id="UP001500339">
    <property type="component" value="Unassembled WGS sequence"/>
</dbReference>
<feature type="coiled-coil region" evidence="1">
    <location>
        <begin position="224"/>
        <end position="251"/>
    </location>
</feature>
<comment type="caution">
    <text evidence="2">The sequence shown here is derived from an EMBL/GenBank/DDBJ whole genome shotgun (WGS) entry which is preliminary data.</text>
</comment>
<dbReference type="InterPro" id="IPR007358">
    <property type="entry name" value="Nucleoid_associated_NdpA"/>
</dbReference>